<keyword evidence="1" id="KW-0812">Transmembrane</keyword>
<dbReference type="EMBL" id="JAGQDG010000003">
    <property type="protein sequence ID" value="MBQ0935658.1"/>
    <property type="molecule type" value="Genomic_DNA"/>
</dbReference>
<keyword evidence="1" id="KW-1133">Transmembrane helix</keyword>
<evidence type="ECO:0000313" key="3">
    <source>
        <dbReference type="EMBL" id="MBQ0935658.1"/>
    </source>
</evidence>
<dbReference type="EC" id="3.4.24.-" evidence="3"/>
<dbReference type="RefSeq" id="WP_380296990.1">
    <property type="nucleotide sequence ID" value="NZ_JBHUKC010000001.1"/>
</dbReference>
<dbReference type="GO" id="GO:0008237">
    <property type="term" value="F:metallopeptidase activity"/>
    <property type="evidence" value="ECO:0007669"/>
    <property type="project" value="UniProtKB-KW"/>
</dbReference>
<reference evidence="3 4" key="1">
    <citation type="submission" date="2021-04" db="EMBL/GenBank/DDBJ databases">
        <title>The genome sequence of type strain Ideonella paludis KCTC 32238.</title>
        <authorList>
            <person name="Liu Y."/>
        </authorList>
    </citation>
    <scope>NUCLEOTIDE SEQUENCE [LARGE SCALE GENOMIC DNA]</scope>
    <source>
        <strain evidence="3 4">KCTC 32238</strain>
    </source>
</reference>
<comment type="caution">
    <text evidence="3">The sequence shown here is derived from an EMBL/GenBank/DDBJ whole genome shotgun (WGS) entry which is preliminary data.</text>
</comment>
<dbReference type="Proteomes" id="UP000672097">
    <property type="component" value="Unassembled WGS sequence"/>
</dbReference>
<feature type="transmembrane region" description="Helical" evidence="1">
    <location>
        <begin position="15"/>
        <end position="40"/>
    </location>
</feature>
<accession>A0ABS5DWZ3</accession>
<evidence type="ECO:0000313" key="4">
    <source>
        <dbReference type="Proteomes" id="UP000672097"/>
    </source>
</evidence>
<gene>
    <name evidence="3" type="ORF">KAK11_09985</name>
</gene>
<keyword evidence="3" id="KW-0645">Protease</keyword>
<sequence length="139" mass="15114">MHLSHRLGGWCTPAALLWLVCTVTALLCLPWAVVWRSVLLGPWVEETLFRSGLQTALSKRLAGHWANLVTALAFAACHAALQPNPAAWLTVLPAWVIGIVFQRTGRLWPCIALHAGANLLWHLALAAHLSPLLSPLLSP</sequence>
<keyword evidence="3" id="KW-0378">Hydrolase</keyword>
<keyword evidence="4" id="KW-1185">Reference proteome</keyword>
<dbReference type="Pfam" id="PF02517">
    <property type="entry name" value="Rce1-like"/>
    <property type="match status" value="1"/>
</dbReference>
<keyword evidence="1" id="KW-0472">Membrane</keyword>
<proteinExistence type="predicted"/>
<feature type="transmembrane region" description="Helical" evidence="1">
    <location>
        <begin position="111"/>
        <end position="133"/>
    </location>
</feature>
<protein>
    <submittedName>
        <fullName evidence="3">CPBP family intramembrane metalloprotease</fullName>
        <ecNumber evidence="3">3.4.24.-</ecNumber>
    </submittedName>
</protein>
<dbReference type="PANTHER" id="PTHR43592">
    <property type="entry name" value="CAAX AMINO TERMINAL PROTEASE"/>
    <property type="match status" value="1"/>
</dbReference>
<evidence type="ECO:0000256" key="1">
    <source>
        <dbReference type="SAM" id="Phobius"/>
    </source>
</evidence>
<dbReference type="PANTHER" id="PTHR43592:SF15">
    <property type="entry name" value="CAAX AMINO TERMINAL PROTEASE FAMILY PROTEIN"/>
    <property type="match status" value="1"/>
</dbReference>
<evidence type="ECO:0000259" key="2">
    <source>
        <dbReference type="Pfam" id="PF02517"/>
    </source>
</evidence>
<organism evidence="3 4">
    <name type="scientific">Ideonella paludis</name>
    <dbReference type="NCBI Taxonomy" id="1233411"/>
    <lineage>
        <taxon>Bacteria</taxon>
        <taxon>Pseudomonadati</taxon>
        <taxon>Pseudomonadota</taxon>
        <taxon>Betaproteobacteria</taxon>
        <taxon>Burkholderiales</taxon>
        <taxon>Sphaerotilaceae</taxon>
        <taxon>Ideonella</taxon>
    </lineage>
</organism>
<name>A0ABS5DWZ3_9BURK</name>
<dbReference type="InterPro" id="IPR003675">
    <property type="entry name" value="Rce1/LyrA-like_dom"/>
</dbReference>
<keyword evidence="3" id="KW-0482">Metalloprotease</keyword>
<feature type="transmembrane region" description="Helical" evidence="1">
    <location>
        <begin position="87"/>
        <end position="104"/>
    </location>
</feature>
<feature type="domain" description="CAAX prenyl protease 2/Lysostaphin resistance protein A-like" evidence="2">
    <location>
        <begin position="30"/>
        <end position="120"/>
    </location>
</feature>